<keyword evidence="3" id="KW-1185">Reference proteome</keyword>
<sequence>MRGWRGTLARVQQEFQRRPSFDDSLQVEPLDVPFEAFALPVSEQPLVSVIIPVYGKLEYTLACLRSIARHAPNAPCEVIVVDDRSPDDSAARLEQVGGLRLLRNERNVGFVGSCNAGAAKARGQFLLFLNNDTQVMPNWLDGLLCCFSDREDCGIAGSRLVYPDGRLQEAGGLVFADGSCWNVGKFEQRDAPPWRRRREVDYVSGASLMIRREVFEHIGGFDARYAPAYYEDTDLAFAVRQQGLKAYYEPSSTVIHCEGISAGTDLHAGMKRHQLTNQKAFVAKWETALAAQPPVGTSLMHALRWRRRGRILVVDSMTPEPTRDSGSLRLSAILRLLDEQGWAVSFLPDDGRASDEEIRALGALGTEVLCRPWVSDLPHWLRAHGHELRAVMLCRHTVAGQYASLARKLAPKARLLFDTVDLHFLRERRAAELSGSSSMARQAQTSRKSELALIEASDVTFVVSPHEQTLLAAELPLAKVELLSNIHEVHGCRQPHPARRDFVFIGGFGHPPNVDAVRWIASEILPALRLQLPDARVHVLGDVPDTAREEWGGVPGLELHGRVPDLAPWLDGALASLAPLRFGAGVKGKINMAMSYGVPVIATAVAVEGMHLKQGQDVLLADTADAFARAAGQLQQDGDLWQRLSLASIDNVKRHFSSRLAYEALERALAPARG</sequence>
<evidence type="ECO:0000313" key="2">
    <source>
        <dbReference type="EMBL" id="MBM7121653.1"/>
    </source>
</evidence>
<evidence type="ECO:0000259" key="1">
    <source>
        <dbReference type="Pfam" id="PF00535"/>
    </source>
</evidence>
<accession>A0ABS2JRR3</accession>
<dbReference type="EMBL" id="JADIKC010000004">
    <property type="protein sequence ID" value="MBM7121653.1"/>
    <property type="molecule type" value="Genomic_DNA"/>
</dbReference>
<dbReference type="Pfam" id="PF13692">
    <property type="entry name" value="Glyco_trans_1_4"/>
    <property type="match status" value="1"/>
</dbReference>
<dbReference type="InterPro" id="IPR001173">
    <property type="entry name" value="Glyco_trans_2-like"/>
</dbReference>
<dbReference type="PANTHER" id="PTHR43179:SF7">
    <property type="entry name" value="RHAMNOSYLTRANSFERASE WBBL"/>
    <property type="match status" value="1"/>
</dbReference>
<gene>
    <name evidence="2" type="ORF">ISP20_10850</name>
</gene>
<comment type="caution">
    <text evidence="2">The sequence shown here is derived from an EMBL/GenBank/DDBJ whole genome shotgun (WGS) entry which is preliminary data.</text>
</comment>
<dbReference type="PANTHER" id="PTHR43179">
    <property type="entry name" value="RHAMNOSYLTRANSFERASE WBBL"/>
    <property type="match status" value="1"/>
</dbReference>
<organism evidence="2 3">
    <name type="scientific">Dyella kyungheensis</name>
    <dbReference type="NCBI Taxonomy" id="1242174"/>
    <lineage>
        <taxon>Bacteria</taxon>
        <taxon>Pseudomonadati</taxon>
        <taxon>Pseudomonadota</taxon>
        <taxon>Gammaproteobacteria</taxon>
        <taxon>Lysobacterales</taxon>
        <taxon>Rhodanobacteraceae</taxon>
        <taxon>Dyella</taxon>
    </lineage>
</organism>
<protein>
    <submittedName>
        <fullName evidence="2">Glycosyltransferase</fullName>
    </submittedName>
</protein>
<name>A0ABS2JRR3_9GAMM</name>
<evidence type="ECO:0000313" key="3">
    <source>
        <dbReference type="Proteomes" id="UP001430065"/>
    </source>
</evidence>
<proteinExistence type="predicted"/>
<feature type="domain" description="Glycosyltransferase 2-like" evidence="1">
    <location>
        <begin position="48"/>
        <end position="218"/>
    </location>
</feature>
<dbReference type="SUPFAM" id="SSF53448">
    <property type="entry name" value="Nucleotide-diphospho-sugar transferases"/>
    <property type="match status" value="1"/>
</dbReference>
<dbReference type="InterPro" id="IPR029044">
    <property type="entry name" value="Nucleotide-diphossugar_trans"/>
</dbReference>
<dbReference type="Pfam" id="PF00535">
    <property type="entry name" value="Glycos_transf_2"/>
    <property type="match status" value="1"/>
</dbReference>
<dbReference type="Gene3D" id="3.40.50.2000">
    <property type="entry name" value="Glycogen Phosphorylase B"/>
    <property type="match status" value="1"/>
</dbReference>
<dbReference type="Proteomes" id="UP001430065">
    <property type="component" value="Unassembled WGS sequence"/>
</dbReference>
<dbReference type="CDD" id="cd04186">
    <property type="entry name" value="GT_2_like_c"/>
    <property type="match status" value="1"/>
</dbReference>
<dbReference type="Gene3D" id="3.90.550.10">
    <property type="entry name" value="Spore Coat Polysaccharide Biosynthesis Protein SpsA, Chain A"/>
    <property type="match status" value="1"/>
</dbReference>
<dbReference type="SUPFAM" id="SSF53756">
    <property type="entry name" value="UDP-Glycosyltransferase/glycogen phosphorylase"/>
    <property type="match status" value="1"/>
</dbReference>
<reference evidence="2 3" key="1">
    <citation type="submission" date="2020-10" db="EMBL/GenBank/DDBJ databases">
        <title>Phylogeny of dyella-like bacteria.</title>
        <authorList>
            <person name="Fu J."/>
        </authorList>
    </citation>
    <scope>NUCLEOTIDE SEQUENCE [LARGE SCALE GENOMIC DNA]</scope>
    <source>
        <strain evidence="2 3">THG-B117</strain>
    </source>
</reference>